<accession>A0A5A5U0U8</accession>
<comment type="catalytic activity">
    <reaction evidence="9 10 11">
        <text>adenosine(37) in tRNA + dimethylallyl diphosphate = N(6)-dimethylallyladenosine(37) in tRNA + diphosphate</text>
        <dbReference type="Rhea" id="RHEA:26482"/>
        <dbReference type="Rhea" id="RHEA-COMP:10162"/>
        <dbReference type="Rhea" id="RHEA-COMP:10375"/>
        <dbReference type="ChEBI" id="CHEBI:33019"/>
        <dbReference type="ChEBI" id="CHEBI:57623"/>
        <dbReference type="ChEBI" id="CHEBI:74411"/>
        <dbReference type="ChEBI" id="CHEBI:74415"/>
        <dbReference type="EC" id="2.5.1.75"/>
    </reaction>
</comment>
<keyword evidence="6 10" id="KW-0547">Nucleotide-binding</keyword>
<name>A0A5A5U0U8_LEUCI</name>
<proteinExistence type="inferred from homology"/>
<comment type="caution">
    <text evidence="10">Lacks conserved residue(s) required for the propagation of feature annotation.</text>
</comment>
<evidence type="ECO:0000256" key="7">
    <source>
        <dbReference type="ARBA" id="ARBA00022840"/>
    </source>
</evidence>
<dbReference type="RefSeq" id="WP_004905757.1">
    <property type="nucleotide sequence ID" value="NZ_BJJW01000006.1"/>
</dbReference>
<comment type="cofactor">
    <cofactor evidence="1 10">
        <name>Mg(2+)</name>
        <dbReference type="ChEBI" id="CHEBI:18420"/>
    </cofactor>
</comment>
<keyword evidence="7 10" id="KW-0067">ATP-binding</keyword>
<evidence type="ECO:0000313" key="15">
    <source>
        <dbReference type="Proteomes" id="UP000323274"/>
    </source>
</evidence>
<comment type="caution">
    <text evidence="14">The sequence shown here is derived from an EMBL/GenBank/DDBJ whole genome shotgun (WGS) entry which is preliminary data.</text>
</comment>
<sequence>MTKIVVIAGPTASGKSDLAISVAQRFNGEIVSADAMQIYRGLDIGTAKVTKAERELVPHHLIDIVDMTDKFSVAEFVTRADQVINDIAKRGKLPVIAGGTGFYVKALLGQQPLDFVASDEAEVALLKQKSLPALVTMLKAVDTILASRVDLNNKQRVIRAIQIARHGKRQEDISRPTYDALIVGIDWPREILYERINRRAQKMLDDGLLSEVEHIMSVGGESIQAGKAIGYKEFFPYIRGEVTREQALLAVQQDSRRYAKRQLTYLRHQIPGLIWLHGTDAATKLTSEVKAWLD</sequence>
<evidence type="ECO:0000256" key="1">
    <source>
        <dbReference type="ARBA" id="ARBA00001946"/>
    </source>
</evidence>
<feature type="binding site" evidence="10">
    <location>
        <begin position="11"/>
        <end position="16"/>
    </location>
    <ligand>
        <name>substrate</name>
    </ligand>
</feature>
<evidence type="ECO:0000256" key="10">
    <source>
        <dbReference type="HAMAP-Rule" id="MF_00185"/>
    </source>
</evidence>
<feature type="site" description="Interaction with substrate tRNA" evidence="10">
    <location>
        <position position="100"/>
    </location>
</feature>
<feature type="region of interest" description="Interaction with substrate tRNA" evidence="10">
    <location>
        <begin position="155"/>
        <end position="159"/>
    </location>
</feature>
<comment type="similarity">
    <text evidence="3 10 13">Belongs to the IPP transferase family.</text>
</comment>
<evidence type="ECO:0000256" key="5">
    <source>
        <dbReference type="ARBA" id="ARBA00022694"/>
    </source>
</evidence>
<keyword evidence="4 10" id="KW-0808">Transferase</keyword>
<dbReference type="InterPro" id="IPR039657">
    <property type="entry name" value="Dimethylallyltransferase"/>
</dbReference>
<dbReference type="AlphaFoldDB" id="A0A5A5U0U8"/>
<dbReference type="GO" id="GO:0005524">
    <property type="term" value="F:ATP binding"/>
    <property type="evidence" value="ECO:0007669"/>
    <property type="project" value="UniProtKB-UniRule"/>
</dbReference>
<keyword evidence="5 10" id="KW-0819">tRNA processing</keyword>
<comment type="subunit">
    <text evidence="10">Monomer.</text>
</comment>
<feature type="binding site" evidence="10">
    <location>
        <begin position="9"/>
        <end position="16"/>
    </location>
    <ligand>
        <name>ATP</name>
        <dbReference type="ChEBI" id="CHEBI:30616"/>
    </ligand>
</feature>
<dbReference type="GO" id="GO:0006400">
    <property type="term" value="P:tRNA modification"/>
    <property type="evidence" value="ECO:0007669"/>
    <property type="project" value="TreeGrafter"/>
</dbReference>
<evidence type="ECO:0000256" key="2">
    <source>
        <dbReference type="ARBA" id="ARBA00003213"/>
    </source>
</evidence>
<dbReference type="NCBIfam" id="TIGR00174">
    <property type="entry name" value="miaA"/>
    <property type="match status" value="1"/>
</dbReference>
<evidence type="ECO:0000256" key="4">
    <source>
        <dbReference type="ARBA" id="ARBA00022679"/>
    </source>
</evidence>
<comment type="function">
    <text evidence="2 10 12">Catalyzes the transfer of a dimethylallyl group onto the adenine at position 37 in tRNAs that read codons beginning with uridine, leading to the formation of N6-(dimethylallyl)adenosine (i(6)A).</text>
</comment>
<dbReference type="GO" id="GO:0052381">
    <property type="term" value="F:tRNA dimethylallyltransferase activity"/>
    <property type="evidence" value="ECO:0007669"/>
    <property type="project" value="UniProtKB-UniRule"/>
</dbReference>
<evidence type="ECO:0000256" key="11">
    <source>
        <dbReference type="RuleBase" id="RU003783"/>
    </source>
</evidence>
<evidence type="ECO:0000313" key="14">
    <source>
        <dbReference type="EMBL" id="GDZ84019.1"/>
    </source>
</evidence>
<dbReference type="Gene3D" id="1.10.20.140">
    <property type="match status" value="1"/>
</dbReference>
<organism evidence="14 15">
    <name type="scientific">Leuconostoc citreum</name>
    <dbReference type="NCBI Taxonomy" id="33964"/>
    <lineage>
        <taxon>Bacteria</taxon>
        <taxon>Bacillati</taxon>
        <taxon>Bacillota</taxon>
        <taxon>Bacilli</taxon>
        <taxon>Lactobacillales</taxon>
        <taxon>Lactobacillaceae</taxon>
        <taxon>Leuconostoc</taxon>
    </lineage>
</organism>
<evidence type="ECO:0000256" key="6">
    <source>
        <dbReference type="ARBA" id="ARBA00022741"/>
    </source>
</evidence>
<dbReference type="EMBL" id="BJJW01000006">
    <property type="protein sequence ID" value="GDZ84019.1"/>
    <property type="molecule type" value="Genomic_DNA"/>
</dbReference>
<evidence type="ECO:0000256" key="12">
    <source>
        <dbReference type="RuleBase" id="RU003784"/>
    </source>
</evidence>
<dbReference type="HAMAP" id="MF_00185">
    <property type="entry name" value="IPP_trans"/>
    <property type="match status" value="1"/>
</dbReference>
<protein>
    <recommendedName>
        <fullName evidence="10">tRNA dimethylallyltransferase</fullName>
        <ecNumber evidence="10">2.5.1.75</ecNumber>
    </recommendedName>
    <alternativeName>
        <fullName evidence="10">Dimethylallyl diphosphate:tRNA dimethylallyltransferase</fullName>
        <shortName evidence="10">DMAPP:tRNA dimethylallyltransferase</shortName>
        <shortName evidence="10">DMATase</shortName>
    </alternativeName>
    <alternativeName>
        <fullName evidence="10">Isopentenyl-diphosphate:tRNA isopentenyltransferase</fullName>
        <shortName evidence="10">IPP transferase</shortName>
        <shortName evidence="10">IPPT</shortName>
        <shortName evidence="10">IPTase</shortName>
    </alternativeName>
</protein>
<dbReference type="Proteomes" id="UP000323274">
    <property type="component" value="Unassembled WGS sequence"/>
</dbReference>
<dbReference type="InterPro" id="IPR018022">
    <property type="entry name" value="IPT"/>
</dbReference>
<evidence type="ECO:0000256" key="8">
    <source>
        <dbReference type="ARBA" id="ARBA00022842"/>
    </source>
</evidence>
<dbReference type="EC" id="2.5.1.75" evidence="10"/>
<dbReference type="PANTHER" id="PTHR11088">
    <property type="entry name" value="TRNA DIMETHYLALLYLTRANSFERASE"/>
    <property type="match status" value="1"/>
</dbReference>
<dbReference type="InterPro" id="IPR027417">
    <property type="entry name" value="P-loop_NTPase"/>
</dbReference>
<dbReference type="SUPFAM" id="SSF52540">
    <property type="entry name" value="P-loop containing nucleoside triphosphate hydrolases"/>
    <property type="match status" value="2"/>
</dbReference>
<reference evidence="14 15" key="1">
    <citation type="submission" date="2019-04" db="EMBL/GenBank/DDBJ databases">
        <title>A pseudo-fructophilic Leuconostoc citreum strain F192-5 isolated from peel of satsuma mandarin: the first report for isolation and characterization of strain-dependent fructophilic-like characteristics.</title>
        <authorList>
            <person name="Maeno S."/>
            <person name="Tanizawa Y."/>
            <person name="Kajikawa A."/>
            <person name="Kanesaki Y."/>
            <person name="Kubota E."/>
            <person name="Arita M."/>
            <person name="Leon D."/>
            <person name="Endo A."/>
        </authorList>
    </citation>
    <scope>NUCLEOTIDE SEQUENCE [LARGE SCALE GENOMIC DNA]</scope>
    <source>
        <strain evidence="14 15">F192-5</strain>
    </source>
</reference>
<dbReference type="PANTHER" id="PTHR11088:SF60">
    <property type="entry name" value="TRNA DIMETHYLALLYLTRANSFERASE"/>
    <property type="match status" value="1"/>
</dbReference>
<gene>
    <name evidence="10 14" type="primary">miaA</name>
    <name evidence="14" type="ORF">LCIT_12610</name>
</gene>
<evidence type="ECO:0000256" key="3">
    <source>
        <dbReference type="ARBA" id="ARBA00005842"/>
    </source>
</evidence>
<dbReference type="Gene3D" id="3.40.50.300">
    <property type="entry name" value="P-loop containing nucleotide triphosphate hydrolases"/>
    <property type="match status" value="1"/>
</dbReference>
<dbReference type="Pfam" id="PF01715">
    <property type="entry name" value="IPPT"/>
    <property type="match status" value="1"/>
</dbReference>
<evidence type="ECO:0000256" key="13">
    <source>
        <dbReference type="RuleBase" id="RU003785"/>
    </source>
</evidence>
<evidence type="ECO:0000256" key="9">
    <source>
        <dbReference type="ARBA" id="ARBA00049563"/>
    </source>
</evidence>
<keyword evidence="8 10" id="KW-0460">Magnesium</keyword>